<dbReference type="Proteomes" id="UP000499080">
    <property type="component" value="Unassembled WGS sequence"/>
</dbReference>
<dbReference type="AlphaFoldDB" id="A0A4Y2SPL2"/>
<feature type="region of interest" description="Disordered" evidence="1">
    <location>
        <begin position="59"/>
        <end position="112"/>
    </location>
</feature>
<proteinExistence type="predicted"/>
<evidence type="ECO:0000313" key="3">
    <source>
        <dbReference type="Proteomes" id="UP000499080"/>
    </source>
</evidence>
<gene>
    <name evidence="2" type="ORF">AVEN_131565_1</name>
</gene>
<accession>A0A4Y2SPL2</accession>
<reference evidence="2 3" key="1">
    <citation type="journal article" date="2019" name="Sci. Rep.">
        <title>Orb-weaving spider Araneus ventricosus genome elucidates the spidroin gene catalogue.</title>
        <authorList>
            <person name="Kono N."/>
            <person name="Nakamura H."/>
            <person name="Ohtoshi R."/>
            <person name="Moran D.A.P."/>
            <person name="Shinohara A."/>
            <person name="Yoshida Y."/>
            <person name="Fujiwara M."/>
            <person name="Mori M."/>
            <person name="Tomita M."/>
            <person name="Arakawa K."/>
        </authorList>
    </citation>
    <scope>NUCLEOTIDE SEQUENCE [LARGE SCALE GENOMIC DNA]</scope>
</reference>
<protein>
    <submittedName>
        <fullName evidence="2">Uncharacterized protein</fullName>
    </submittedName>
</protein>
<evidence type="ECO:0000256" key="1">
    <source>
        <dbReference type="SAM" id="MobiDB-lite"/>
    </source>
</evidence>
<name>A0A4Y2SPL2_ARAVE</name>
<keyword evidence="3" id="KW-1185">Reference proteome</keyword>
<evidence type="ECO:0000313" key="2">
    <source>
        <dbReference type="EMBL" id="GBN89119.1"/>
    </source>
</evidence>
<dbReference type="EMBL" id="BGPR01022629">
    <property type="protein sequence ID" value="GBN89119.1"/>
    <property type="molecule type" value="Genomic_DNA"/>
</dbReference>
<sequence>MAIFLLHKLSLLFFDGKRKHPLTKDPDKQHFSDMNKLRHLLKNIDSVVTRIKNAGKLGKEKISMPVRHTGKPDKGLSITARRYTCNRPSSGGSTGSKGQNRQRIFGFRTSDP</sequence>
<feature type="compositionally biased region" description="Polar residues" evidence="1">
    <location>
        <begin position="86"/>
        <end position="102"/>
    </location>
</feature>
<comment type="caution">
    <text evidence="2">The sequence shown here is derived from an EMBL/GenBank/DDBJ whole genome shotgun (WGS) entry which is preliminary data.</text>
</comment>
<organism evidence="2 3">
    <name type="scientific">Araneus ventricosus</name>
    <name type="common">Orbweaver spider</name>
    <name type="synonym">Epeira ventricosa</name>
    <dbReference type="NCBI Taxonomy" id="182803"/>
    <lineage>
        <taxon>Eukaryota</taxon>
        <taxon>Metazoa</taxon>
        <taxon>Ecdysozoa</taxon>
        <taxon>Arthropoda</taxon>
        <taxon>Chelicerata</taxon>
        <taxon>Arachnida</taxon>
        <taxon>Araneae</taxon>
        <taxon>Araneomorphae</taxon>
        <taxon>Entelegynae</taxon>
        <taxon>Araneoidea</taxon>
        <taxon>Araneidae</taxon>
        <taxon>Araneus</taxon>
    </lineage>
</organism>